<feature type="transmembrane region" description="Helical" evidence="2">
    <location>
        <begin position="23"/>
        <end position="41"/>
    </location>
</feature>
<keyword evidence="2" id="KW-0472">Membrane</keyword>
<dbReference type="RefSeq" id="WP_126810232.1">
    <property type="nucleotide sequence ID" value="NZ_NGKA01000043.1"/>
</dbReference>
<comment type="caution">
    <text evidence="4">The sequence shown here is derived from an EMBL/GenBank/DDBJ whole genome shotgun (WGS) entry which is preliminary data.</text>
</comment>
<dbReference type="Gene3D" id="2.60.40.1240">
    <property type="match status" value="1"/>
</dbReference>
<proteinExistence type="predicted"/>
<dbReference type="Pfam" id="PF11611">
    <property type="entry name" value="DUF4352"/>
    <property type="match status" value="1"/>
</dbReference>
<evidence type="ECO:0000256" key="1">
    <source>
        <dbReference type="ARBA" id="ARBA00022729"/>
    </source>
</evidence>
<keyword evidence="5" id="KW-1185">Reference proteome</keyword>
<dbReference type="AlphaFoldDB" id="A0A430AI55"/>
<keyword evidence="1" id="KW-0732">Signal</keyword>
<dbReference type="InterPro" id="IPR029051">
    <property type="entry name" value="DUF4352"/>
</dbReference>
<keyword evidence="2" id="KW-1133">Transmembrane helix</keyword>
<protein>
    <recommendedName>
        <fullName evidence="3">DUF4352 domain-containing protein</fullName>
    </recommendedName>
</protein>
<gene>
    <name evidence="4" type="ORF">CBF29_13495</name>
</gene>
<evidence type="ECO:0000313" key="4">
    <source>
        <dbReference type="EMBL" id="RSU07597.1"/>
    </source>
</evidence>
<evidence type="ECO:0000313" key="5">
    <source>
        <dbReference type="Proteomes" id="UP000287605"/>
    </source>
</evidence>
<dbReference type="OrthoDB" id="2136626at2"/>
<evidence type="ECO:0000256" key="2">
    <source>
        <dbReference type="SAM" id="Phobius"/>
    </source>
</evidence>
<dbReference type="Proteomes" id="UP000287605">
    <property type="component" value="Unassembled WGS sequence"/>
</dbReference>
<dbReference type="EMBL" id="NGKA01000043">
    <property type="protein sequence ID" value="RSU07597.1"/>
    <property type="molecule type" value="Genomic_DNA"/>
</dbReference>
<name>A0A430AI55_9ENTE</name>
<dbReference type="InterPro" id="IPR029050">
    <property type="entry name" value="Immunoprotect_excell_Ig-like"/>
</dbReference>
<organism evidence="4 5">
    <name type="scientific">Vagococcus elongatus</name>
    <dbReference type="NCBI Taxonomy" id="180344"/>
    <lineage>
        <taxon>Bacteria</taxon>
        <taxon>Bacillati</taxon>
        <taxon>Bacillota</taxon>
        <taxon>Bacilli</taxon>
        <taxon>Lactobacillales</taxon>
        <taxon>Enterococcaceae</taxon>
        <taxon>Vagococcus</taxon>
    </lineage>
</organism>
<evidence type="ECO:0000259" key="3">
    <source>
        <dbReference type="Pfam" id="PF11611"/>
    </source>
</evidence>
<reference evidence="4 5" key="1">
    <citation type="submission" date="2017-05" db="EMBL/GenBank/DDBJ databases">
        <title>Vagococcus spp. assemblies.</title>
        <authorList>
            <person name="Gulvik C.A."/>
        </authorList>
    </citation>
    <scope>NUCLEOTIDE SEQUENCE [LARGE SCALE GENOMIC DNA]</scope>
    <source>
        <strain evidence="4 5">CCUG 51432</strain>
    </source>
</reference>
<feature type="domain" description="DUF4352" evidence="3">
    <location>
        <begin position="76"/>
        <end position="188"/>
    </location>
</feature>
<accession>A0A430AI55</accession>
<keyword evidence="2" id="KW-0812">Transmembrane</keyword>
<sequence>MAKKIKTEDGKVYKEHKPFYKRWWFIVIVIILAFGLIGSALGDDKDEAKKVDTKEEVKTKTVSNKENEQEEEKIFRVGDTVDLKGYQIKVNSVDFSNGSEFITPDEGKQFIIVNLTITNKTGERQSYNPLDYSLVANGNSETAGFTFLDGVETMNSGDLDPEATVTGNLVGQVDPNAKLKLRYEGNFFIRNHNTDIELN</sequence>